<comment type="caution">
    <text evidence="2">The sequence shown here is derived from an EMBL/GenBank/DDBJ whole genome shotgun (WGS) entry which is preliminary data.</text>
</comment>
<reference evidence="2" key="1">
    <citation type="thesis" date="2021" institute="BYU ScholarsArchive" country="Provo, UT, USA">
        <title>Applications of and Algorithms for Genome Assembly and Genomic Analyses with an Emphasis on Marine Teleosts.</title>
        <authorList>
            <person name="Pickett B.D."/>
        </authorList>
    </citation>
    <scope>NUCLEOTIDE SEQUENCE</scope>
    <source>
        <strain evidence="2">HI-2016</strain>
    </source>
</reference>
<keyword evidence="3" id="KW-1185">Reference proteome</keyword>
<evidence type="ECO:0000256" key="1">
    <source>
        <dbReference type="SAM" id="MobiDB-lite"/>
    </source>
</evidence>
<proteinExistence type="predicted"/>
<evidence type="ECO:0000313" key="2">
    <source>
        <dbReference type="EMBL" id="KAG9334198.1"/>
    </source>
</evidence>
<dbReference type="EMBL" id="JAFBMS010000159">
    <property type="protein sequence ID" value="KAG9334198.1"/>
    <property type="molecule type" value="Genomic_DNA"/>
</dbReference>
<sequence length="61" mass="6802">MRDKPRSGNEGMKNAIPELSPQWKLPPQQKQRDIHRNYRSAALVAIPANSPNATCSPIPSH</sequence>
<gene>
    <name evidence="2" type="ORF">JZ751_008496</name>
</gene>
<organism evidence="2 3">
    <name type="scientific">Albula glossodonta</name>
    <name type="common">roundjaw bonefish</name>
    <dbReference type="NCBI Taxonomy" id="121402"/>
    <lineage>
        <taxon>Eukaryota</taxon>
        <taxon>Metazoa</taxon>
        <taxon>Chordata</taxon>
        <taxon>Craniata</taxon>
        <taxon>Vertebrata</taxon>
        <taxon>Euteleostomi</taxon>
        <taxon>Actinopterygii</taxon>
        <taxon>Neopterygii</taxon>
        <taxon>Teleostei</taxon>
        <taxon>Albuliformes</taxon>
        <taxon>Albulidae</taxon>
        <taxon>Albula</taxon>
    </lineage>
</organism>
<evidence type="ECO:0000313" key="3">
    <source>
        <dbReference type="Proteomes" id="UP000824540"/>
    </source>
</evidence>
<feature type="region of interest" description="Disordered" evidence="1">
    <location>
        <begin position="1"/>
        <end position="34"/>
    </location>
</feature>
<name>A0A8T2N8T6_9TELE</name>
<accession>A0A8T2N8T6</accession>
<protein>
    <submittedName>
        <fullName evidence="2">Uncharacterized protein</fullName>
    </submittedName>
</protein>
<dbReference type="Proteomes" id="UP000824540">
    <property type="component" value="Unassembled WGS sequence"/>
</dbReference>
<dbReference type="AlphaFoldDB" id="A0A8T2N8T6"/>
<feature type="non-terminal residue" evidence="2">
    <location>
        <position position="1"/>
    </location>
</feature>